<keyword evidence="1" id="KW-0732">Signal</keyword>
<evidence type="ECO:0000259" key="2">
    <source>
        <dbReference type="Pfam" id="PF02557"/>
    </source>
</evidence>
<accession>A0A4R8A8X5</accession>
<dbReference type="InterPro" id="IPR013783">
    <property type="entry name" value="Ig-like_fold"/>
</dbReference>
<feature type="domain" description="D-alanyl-D-alanine carboxypeptidase-like core" evidence="2">
    <location>
        <begin position="230"/>
        <end position="351"/>
    </location>
</feature>
<dbReference type="InterPro" id="IPR058193">
    <property type="entry name" value="VanY/YodJ_core_dom"/>
</dbReference>
<dbReference type="InterPro" id="IPR003709">
    <property type="entry name" value="VanY-like_core_dom"/>
</dbReference>
<dbReference type="Gene3D" id="3.30.1380.10">
    <property type="match status" value="1"/>
</dbReference>
<feature type="signal peptide" evidence="1">
    <location>
        <begin position="1"/>
        <end position="21"/>
    </location>
</feature>
<dbReference type="CDD" id="cd14852">
    <property type="entry name" value="LD-carboxypeptidase"/>
    <property type="match status" value="1"/>
</dbReference>
<protein>
    <submittedName>
        <fullName evidence="3">LAS superfamily LD-carboxypeptidase LdcB</fullName>
    </submittedName>
</protein>
<keyword evidence="4" id="KW-1185">Reference proteome</keyword>
<dbReference type="PROSITE" id="PS51257">
    <property type="entry name" value="PROKAR_LIPOPROTEIN"/>
    <property type="match status" value="1"/>
</dbReference>
<dbReference type="InterPro" id="IPR052179">
    <property type="entry name" value="DD-CPase-like"/>
</dbReference>
<dbReference type="RefSeq" id="WP_134167329.1">
    <property type="nucleotide sequence ID" value="NZ_SODD01000001.1"/>
</dbReference>
<comment type="caution">
    <text evidence="3">The sequence shown here is derived from an EMBL/GenBank/DDBJ whole genome shotgun (WGS) entry which is preliminary data.</text>
</comment>
<dbReference type="InterPro" id="IPR009045">
    <property type="entry name" value="Zn_M74/Hedgehog-like"/>
</dbReference>
<dbReference type="GO" id="GO:0006508">
    <property type="term" value="P:proteolysis"/>
    <property type="evidence" value="ECO:0007669"/>
    <property type="project" value="InterPro"/>
</dbReference>
<name>A0A4R8A8X5_9FIRM</name>
<keyword evidence="3" id="KW-0378">Hydrolase</keyword>
<keyword evidence="3" id="KW-0645">Protease</keyword>
<dbReference type="PANTHER" id="PTHR34385:SF1">
    <property type="entry name" value="PEPTIDOGLYCAN L-ALANYL-D-GLUTAMATE ENDOPEPTIDASE CWLK"/>
    <property type="match status" value="1"/>
</dbReference>
<gene>
    <name evidence="3" type="ORF">EDD63_10179</name>
</gene>
<evidence type="ECO:0000256" key="1">
    <source>
        <dbReference type="SAM" id="SignalP"/>
    </source>
</evidence>
<dbReference type="SUPFAM" id="SSF55166">
    <property type="entry name" value="Hedgehog/DD-peptidase"/>
    <property type="match status" value="1"/>
</dbReference>
<evidence type="ECO:0000313" key="3">
    <source>
        <dbReference type="EMBL" id="TDW26364.1"/>
    </source>
</evidence>
<organism evidence="3 4">
    <name type="scientific">Breznakia blatticola</name>
    <dbReference type="NCBI Taxonomy" id="1754012"/>
    <lineage>
        <taxon>Bacteria</taxon>
        <taxon>Bacillati</taxon>
        <taxon>Bacillota</taxon>
        <taxon>Erysipelotrichia</taxon>
        <taxon>Erysipelotrichales</taxon>
        <taxon>Erysipelotrichaceae</taxon>
        <taxon>Breznakia</taxon>
    </lineage>
</organism>
<dbReference type="Pfam" id="PF02557">
    <property type="entry name" value="VanY"/>
    <property type="match status" value="1"/>
</dbReference>
<dbReference type="GO" id="GO:0004180">
    <property type="term" value="F:carboxypeptidase activity"/>
    <property type="evidence" value="ECO:0007669"/>
    <property type="project" value="UniProtKB-KW"/>
</dbReference>
<sequence>MKKVYCVLLLFLLVGCGSSEDTPDVTVYRKILRIEYGETLSLKVSDFLSCEDKDVLKQSTMDTSKITYDENTYPAVGLYPIVISYPVEDSTQKATVTLEIQDTTAPTLTKEVEVIEVAYGASDYDFYQHFEATDLSDVHMDIDTSKVDFALTGTYEAYVSATDAYQNAIHKTVSVHIGEKPQPIPQPIEQPVIQPQPVIEQTSVQPTYVQGILVVNKKYGLPASYAPGVNGEAVYALQQLIAGMRANGLQVLDSYSGYRSYSYQNQLYWNYVASYGQAATDTFSARAGHSEHQSGLAFDLISPNGQLLTSEPEASWIAQHAHEYGFIVRYQAGKEYITGYQAEPWHLRYVGSHAPAIYASGLTLEEYLGIQGGGYY</sequence>
<dbReference type="AlphaFoldDB" id="A0A4R8A8X5"/>
<dbReference type="Gene3D" id="2.60.40.10">
    <property type="entry name" value="Immunoglobulins"/>
    <property type="match status" value="1"/>
</dbReference>
<feature type="chain" id="PRO_5039017130" evidence="1">
    <location>
        <begin position="22"/>
        <end position="376"/>
    </location>
</feature>
<evidence type="ECO:0000313" key="4">
    <source>
        <dbReference type="Proteomes" id="UP000294743"/>
    </source>
</evidence>
<dbReference type="PANTHER" id="PTHR34385">
    <property type="entry name" value="D-ALANYL-D-ALANINE CARBOXYPEPTIDASE"/>
    <property type="match status" value="1"/>
</dbReference>
<proteinExistence type="predicted"/>
<dbReference type="OrthoDB" id="9792074at2"/>
<dbReference type="Proteomes" id="UP000294743">
    <property type="component" value="Unassembled WGS sequence"/>
</dbReference>
<reference evidence="3 4" key="1">
    <citation type="submission" date="2019-03" db="EMBL/GenBank/DDBJ databases">
        <title>Genomic Encyclopedia of Type Strains, Phase IV (KMG-IV): sequencing the most valuable type-strain genomes for metagenomic binning, comparative biology and taxonomic classification.</title>
        <authorList>
            <person name="Goeker M."/>
        </authorList>
    </citation>
    <scope>NUCLEOTIDE SEQUENCE [LARGE SCALE GENOMIC DNA]</scope>
    <source>
        <strain evidence="3 4">DSM 28867</strain>
    </source>
</reference>
<dbReference type="EMBL" id="SODD01000001">
    <property type="protein sequence ID" value="TDW26364.1"/>
    <property type="molecule type" value="Genomic_DNA"/>
</dbReference>
<keyword evidence="3" id="KW-0121">Carboxypeptidase</keyword>